<evidence type="ECO:0000256" key="1">
    <source>
        <dbReference type="SAM" id="MobiDB-lite"/>
    </source>
</evidence>
<evidence type="ECO:0000313" key="3">
    <source>
        <dbReference type="Proteomes" id="UP001066276"/>
    </source>
</evidence>
<evidence type="ECO:0000313" key="2">
    <source>
        <dbReference type="EMBL" id="KAJ1178122.1"/>
    </source>
</evidence>
<gene>
    <name evidence="2" type="ORF">NDU88_003369</name>
</gene>
<keyword evidence="3" id="KW-1185">Reference proteome</keyword>
<dbReference type="EMBL" id="JANPWB010000006">
    <property type="protein sequence ID" value="KAJ1178122.1"/>
    <property type="molecule type" value="Genomic_DNA"/>
</dbReference>
<dbReference type="Proteomes" id="UP001066276">
    <property type="component" value="Chromosome 3_2"/>
</dbReference>
<feature type="compositionally biased region" description="Basic residues" evidence="1">
    <location>
        <begin position="46"/>
        <end position="55"/>
    </location>
</feature>
<comment type="caution">
    <text evidence="2">The sequence shown here is derived from an EMBL/GenBank/DDBJ whole genome shotgun (WGS) entry which is preliminary data.</text>
</comment>
<reference evidence="2" key="1">
    <citation type="journal article" date="2022" name="bioRxiv">
        <title>Sequencing and chromosome-scale assembly of the giantPleurodeles waltlgenome.</title>
        <authorList>
            <person name="Brown T."/>
            <person name="Elewa A."/>
            <person name="Iarovenko S."/>
            <person name="Subramanian E."/>
            <person name="Araus A.J."/>
            <person name="Petzold A."/>
            <person name="Susuki M."/>
            <person name="Suzuki K.-i.T."/>
            <person name="Hayashi T."/>
            <person name="Toyoda A."/>
            <person name="Oliveira C."/>
            <person name="Osipova E."/>
            <person name="Leigh N.D."/>
            <person name="Simon A."/>
            <person name="Yun M.H."/>
        </authorList>
    </citation>
    <scope>NUCLEOTIDE SEQUENCE</scope>
    <source>
        <strain evidence="2">20211129_DDA</strain>
        <tissue evidence="2">Liver</tissue>
    </source>
</reference>
<proteinExistence type="predicted"/>
<sequence length="111" mass="12462">MWTNAQVSHVEEGAAGVCALKRTPSRRSRQSRERESRAIAMQSRARQPKKQKAAKNPHLAEKAPQQHAAWQSPQESKEDTIIVRSKFHRIVKGGFEVSGDACENQAPCRQC</sequence>
<dbReference type="AlphaFoldDB" id="A0AAV7TND6"/>
<feature type="region of interest" description="Disordered" evidence="1">
    <location>
        <begin position="1"/>
        <end position="77"/>
    </location>
</feature>
<protein>
    <submittedName>
        <fullName evidence="2">Uncharacterized protein</fullName>
    </submittedName>
</protein>
<accession>A0AAV7TND6</accession>
<name>A0AAV7TND6_PLEWA</name>
<organism evidence="2 3">
    <name type="scientific">Pleurodeles waltl</name>
    <name type="common">Iberian ribbed newt</name>
    <dbReference type="NCBI Taxonomy" id="8319"/>
    <lineage>
        <taxon>Eukaryota</taxon>
        <taxon>Metazoa</taxon>
        <taxon>Chordata</taxon>
        <taxon>Craniata</taxon>
        <taxon>Vertebrata</taxon>
        <taxon>Euteleostomi</taxon>
        <taxon>Amphibia</taxon>
        <taxon>Batrachia</taxon>
        <taxon>Caudata</taxon>
        <taxon>Salamandroidea</taxon>
        <taxon>Salamandridae</taxon>
        <taxon>Pleurodelinae</taxon>
        <taxon>Pleurodeles</taxon>
    </lineage>
</organism>